<sequence length="72" mass="8085">MTVQEIKSIKMGAILTWNPTGELFRVTGFNEFKIKDGTEVKVSGIECDPDARYSQESMPSIYNLSKSSFYVA</sequence>
<comment type="caution">
    <text evidence="1">The sequence shown here is derived from an EMBL/GenBank/DDBJ whole genome shotgun (WGS) entry which is preliminary data.</text>
</comment>
<gene>
    <name evidence="1" type="ORF">S01H1_03786</name>
</gene>
<proteinExistence type="predicted"/>
<organism evidence="1">
    <name type="scientific">marine sediment metagenome</name>
    <dbReference type="NCBI Taxonomy" id="412755"/>
    <lineage>
        <taxon>unclassified sequences</taxon>
        <taxon>metagenomes</taxon>
        <taxon>ecological metagenomes</taxon>
    </lineage>
</organism>
<dbReference type="AlphaFoldDB" id="X0SGK1"/>
<name>X0SGK1_9ZZZZ</name>
<evidence type="ECO:0000313" key="1">
    <source>
        <dbReference type="EMBL" id="GAF80144.1"/>
    </source>
</evidence>
<reference evidence="1" key="1">
    <citation type="journal article" date="2014" name="Front. Microbiol.">
        <title>High frequency of phylogenetically diverse reductive dehalogenase-homologous genes in deep subseafloor sedimentary metagenomes.</title>
        <authorList>
            <person name="Kawai M."/>
            <person name="Futagami T."/>
            <person name="Toyoda A."/>
            <person name="Takaki Y."/>
            <person name="Nishi S."/>
            <person name="Hori S."/>
            <person name="Arai W."/>
            <person name="Tsubouchi T."/>
            <person name="Morono Y."/>
            <person name="Uchiyama I."/>
            <person name="Ito T."/>
            <person name="Fujiyama A."/>
            <person name="Inagaki F."/>
            <person name="Takami H."/>
        </authorList>
    </citation>
    <scope>NUCLEOTIDE SEQUENCE</scope>
    <source>
        <strain evidence="1">Expedition CK06-06</strain>
    </source>
</reference>
<dbReference type="EMBL" id="BARS01002036">
    <property type="protein sequence ID" value="GAF80144.1"/>
    <property type="molecule type" value="Genomic_DNA"/>
</dbReference>
<accession>X0SGK1</accession>
<protein>
    <submittedName>
        <fullName evidence="1">Uncharacterized protein</fullName>
    </submittedName>
</protein>